<dbReference type="Gene3D" id="1.50.10.10">
    <property type="match status" value="1"/>
</dbReference>
<dbReference type="RefSeq" id="WP_350936470.1">
    <property type="nucleotide sequence ID" value="NZ_CP157762.1"/>
</dbReference>
<feature type="binding site" evidence="1">
    <location>
        <position position="953"/>
    </location>
    <ligand>
        <name>Zn(2+)</name>
        <dbReference type="ChEBI" id="CHEBI:29105"/>
    </ligand>
</feature>
<dbReference type="GO" id="GO:0031179">
    <property type="term" value="P:peptide modification"/>
    <property type="evidence" value="ECO:0007669"/>
    <property type="project" value="InterPro"/>
</dbReference>
<feature type="region of interest" description="Disordered" evidence="2">
    <location>
        <begin position="657"/>
        <end position="680"/>
    </location>
</feature>
<name>A0AAU7MDS6_9ACTN</name>
<dbReference type="GO" id="GO:0046872">
    <property type="term" value="F:metal ion binding"/>
    <property type="evidence" value="ECO:0007669"/>
    <property type="project" value="UniProtKB-KW"/>
</dbReference>
<evidence type="ECO:0000256" key="2">
    <source>
        <dbReference type="SAM" id="MobiDB-lite"/>
    </source>
</evidence>
<evidence type="ECO:0000313" key="5">
    <source>
        <dbReference type="EMBL" id="XCH76253.1"/>
    </source>
</evidence>
<dbReference type="SMART" id="SM01260">
    <property type="entry name" value="LANC_like"/>
    <property type="match status" value="1"/>
</dbReference>
<organism evidence="4">
    <name type="scientific">Micromonospora sp. CCTCC AA 2012012</name>
    <dbReference type="NCBI Taxonomy" id="3111921"/>
    <lineage>
        <taxon>Bacteria</taxon>
        <taxon>Bacillati</taxon>
        <taxon>Actinomycetota</taxon>
        <taxon>Actinomycetes</taxon>
        <taxon>Micromonosporales</taxon>
        <taxon>Micromonosporaceae</taxon>
        <taxon>Micromonospora</taxon>
    </lineage>
</organism>
<dbReference type="EMBL" id="CP157762">
    <property type="protein sequence ID" value="XBP95550.1"/>
    <property type="molecule type" value="Genomic_DNA"/>
</dbReference>
<dbReference type="SUPFAM" id="SSF158745">
    <property type="entry name" value="LanC-like"/>
    <property type="match status" value="1"/>
</dbReference>
<feature type="domain" description="Lantibiotic biosynthesis protein dehydration" evidence="3">
    <location>
        <begin position="230"/>
        <end position="599"/>
    </location>
</feature>
<evidence type="ECO:0000259" key="3">
    <source>
        <dbReference type="Pfam" id="PF13575"/>
    </source>
</evidence>
<feature type="binding site" evidence="1">
    <location>
        <position position="1001"/>
    </location>
    <ligand>
        <name>Zn(2+)</name>
        <dbReference type="ChEBI" id="CHEBI:29105"/>
    </ligand>
</feature>
<dbReference type="PIRSF" id="PIRSF037228">
    <property type="entry name" value="Lant_mod_RumM"/>
    <property type="match status" value="1"/>
</dbReference>
<reference evidence="5" key="2">
    <citation type="submission" date="2024-06" db="EMBL/GenBank/DDBJ databases">
        <title>Micromonospora mangrovi CCTCC AA 2012012 genome sequences.</title>
        <authorList>
            <person name="Gao J."/>
        </authorList>
    </citation>
    <scope>NUCLEOTIDE SEQUENCE</scope>
    <source>
        <strain evidence="5">CCTCC AA 2012012</strain>
    </source>
</reference>
<evidence type="ECO:0000256" key="1">
    <source>
        <dbReference type="PIRSR" id="PIRSR607822-1"/>
    </source>
</evidence>
<dbReference type="AlphaFoldDB" id="A0AAU7MDS6"/>
<sequence length="1090" mass="116576">MTEQVMVGPSAEQMPDGTADVSWWRAATLDERRALCDDGGPPEATGDDRAATGYREWRAQRPFTDEGIWQRRLSLGHLDDDRFRALLRPTAPTSPADGPPRWLTEFHRITGRAADGNTLPGPDLDSAEIDIRAYMLKPFTPFVADATERLAGVLDELAVSDALVDRAALLRSLASELCAALVAGAQRALIVDINIARIEGRLVATDPQARYREFLDGLTGPRLQEFFATYPVLARRMTEQVDIWLAANRTFLGHLIEDWPRVVAAFGLSPEDRIEAVLPTGDSHRGGQRVSVLVLASGARVVYKPRPMAVDLHLASFLERLNQAGVVPSLRLPRSVDGGDHGWQEHVANDPCRDLAEVGDFYERHGALLAVLHLLQATDFHSENLIASGAHPVLVDLESVLQPEIVPIPDGPMHETSELLATSVLRVGLLPVPVWATEESPGIDLSGLAARAGQRTPMPVPSVVAAGTDAIRLVLEHGEVPIGEHLPQLAEPDSVIDPLDHLDRVERGFVAVYRHLLEHRDSLVEDLVRDFDSDEIRVIARATQTYATLLFEATHPWLLRDAADLERHLDRLWAGDEGLVPLIGSEQHDLRRGDIPVFVAGVSSRDVVDSTGTLIPQVLSRSAGEMVRAQIDRMSEADLARQLWFLRASVADLTASRAGATRTTRERPARRPATGGTDPLTAARGIGDRLCAEAVAERDGGVSWVTLEAGQSQNWAALPAMIDLYGGLPGIALFLARLGQLTGVQRYTSTARAATRSLRAMTVGATDGTDVRLGAFSGLGGLVYTFAHLAAVWDDSELAALAADLVVGAGRHIAADEQLDLLSGSAGFVLCGLAAHALTGRDDVLDTVERAAAHLVERAVPAGDGIGWCNALSPRTPLSGMSHGSSGFALAFARLAERTGRAVHRDAALAAFRHERSTWDPERGNWRDLRDPDIVAPGRTSGLEPLGPMTTWCHGAPGIGLARLACLDVLGGDDPALAGEAAQALATTVVDGFGMTFSACHGDLGNLELLLEAGRVLGPAALPTPMSVLAAEVIEAGTTLDWPSATPNGVPTPGFMIGLSGTGYQLLRLAEPDVVPSVLTLAAPARSGVR</sequence>
<gene>
    <name evidence="5" type="ORF">ABUL08_09230</name>
    <name evidence="4" type="ORF">VK199_09185</name>
</gene>
<dbReference type="NCBIfam" id="TIGR03897">
    <property type="entry name" value="lanti_2_LanM"/>
    <property type="match status" value="1"/>
</dbReference>
<proteinExistence type="predicted"/>
<dbReference type="InterPro" id="IPR007822">
    <property type="entry name" value="LANC-like"/>
</dbReference>
<feature type="binding site" evidence="1">
    <location>
        <position position="1000"/>
    </location>
    <ligand>
        <name>Zn(2+)</name>
        <dbReference type="ChEBI" id="CHEBI:29105"/>
    </ligand>
</feature>
<dbReference type="Pfam" id="PF13575">
    <property type="entry name" value="DUF4135"/>
    <property type="match status" value="1"/>
</dbReference>
<dbReference type="PRINTS" id="PR01950">
    <property type="entry name" value="LANCSUPER"/>
</dbReference>
<evidence type="ECO:0000313" key="4">
    <source>
        <dbReference type="EMBL" id="XBP95550.1"/>
    </source>
</evidence>
<dbReference type="EMBL" id="CP159342">
    <property type="protein sequence ID" value="XCH76253.1"/>
    <property type="molecule type" value="Genomic_DNA"/>
</dbReference>
<dbReference type="InterPro" id="IPR025410">
    <property type="entry name" value="Lant_dehyd"/>
</dbReference>
<dbReference type="CDD" id="cd04792">
    <property type="entry name" value="LanM-like"/>
    <property type="match status" value="1"/>
</dbReference>
<protein>
    <submittedName>
        <fullName evidence="4">Type 2 lanthipeptide synthetase LanM family protein</fullName>
    </submittedName>
</protein>
<reference evidence="4" key="1">
    <citation type="submission" date="2024-01" db="EMBL/GenBank/DDBJ databases">
        <title>The genome sequence of Micromonospora mangrovi CCTCC AA 2012012.</title>
        <authorList>
            <person name="Gao J."/>
        </authorList>
    </citation>
    <scope>NUCLEOTIDE SEQUENCE</scope>
    <source>
        <strain evidence="4">CCTCC AA 2012012</strain>
    </source>
</reference>
<dbReference type="Pfam" id="PF05147">
    <property type="entry name" value="LANC_like"/>
    <property type="match status" value="1"/>
</dbReference>
<keyword evidence="1" id="KW-0479">Metal-binding</keyword>
<dbReference type="GO" id="GO:0005975">
    <property type="term" value="P:carbohydrate metabolic process"/>
    <property type="evidence" value="ECO:0007669"/>
    <property type="project" value="InterPro"/>
</dbReference>
<accession>A0AAU7MDS6</accession>
<dbReference type="InterPro" id="IPR017146">
    <property type="entry name" value="Lanti_2_LanM"/>
</dbReference>
<dbReference type="InterPro" id="IPR012341">
    <property type="entry name" value="6hp_glycosidase-like_sf"/>
</dbReference>
<keyword evidence="1" id="KW-0862">Zinc</keyword>